<keyword evidence="11" id="KW-0472">Membrane</keyword>
<keyword evidence="11" id="KW-0812">Transmembrane</keyword>
<dbReference type="GO" id="GO:0016567">
    <property type="term" value="P:protein ubiquitination"/>
    <property type="evidence" value="ECO:0007669"/>
    <property type="project" value="InterPro"/>
</dbReference>
<protein>
    <recommendedName>
        <fullName evidence="2">RBR-type E3 ubiquitin transferase</fullName>
        <ecNumber evidence="2">2.3.2.31</ecNumber>
    </recommendedName>
</protein>
<evidence type="ECO:0000256" key="11">
    <source>
        <dbReference type="SAM" id="Phobius"/>
    </source>
</evidence>
<dbReference type="InterPro" id="IPR044066">
    <property type="entry name" value="TRIAD_supradom"/>
</dbReference>
<dbReference type="Pfam" id="PF01485">
    <property type="entry name" value="IBR"/>
    <property type="match status" value="1"/>
</dbReference>
<evidence type="ECO:0000313" key="16">
    <source>
        <dbReference type="Proteomes" id="UP000054477"/>
    </source>
</evidence>
<evidence type="ECO:0000256" key="1">
    <source>
        <dbReference type="ARBA" id="ARBA00001798"/>
    </source>
</evidence>
<dbReference type="InterPro" id="IPR036855">
    <property type="entry name" value="Znf_CCCH_sf"/>
</dbReference>
<dbReference type="Gene3D" id="4.10.1000.10">
    <property type="entry name" value="Zinc finger, CCCH-type"/>
    <property type="match status" value="1"/>
</dbReference>
<feature type="compositionally biased region" description="Basic and acidic residues" evidence="10">
    <location>
        <begin position="119"/>
        <end position="128"/>
    </location>
</feature>
<dbReference type="InterPro" id="IPR000571">
    <property type="entry name" value="Znf_CCCH"/>
</dbReference>
<evidence type="ECO:0000256" key="6">
    <source>
        <dbReference type="ARBA" id="ARBA00022771"/>
    </source>
</evidence>
<evidence type="ECO:0000259" key="12">
    <source>
        <dbReference type="PROSITE" id="PS50089"/>
    </source>
</evidence>
<keyword evidence="16" id="KW-1185">Reference proteome</keyword>
<evidence type="ECO:0000256" key="8">
    <source>
        <dbReference type="ARBA" id="ARBA00022833"/>
    </source>
</evidence>
<dbReference type="PROSITE" id="PS50096">
    <property type="entry name" value="IQ"/>
    <property type="match status" value="1"/>
</dbReference>
<feature type="domain" description="RING-type" evidence="14">
    <location>
        <begin position="754"/>
        <end position="967"/>
    </location>
</feature>
<dbReference type="PROSITE" id="PS50103">
    <property type="entry name" value="ZF_C3H1"/>
    <property type="match status" value="1"/>
</dbReference>
<feature type="region of interest" description="Disordered" evidence="10">
    <location>
        <begin position="26"/>
        <end position="151"/>
    </location>
</feature>
<reference evidence="15 16" key="1">
    <citation type="submission" date="2014-04" db="EMBL/GenBank/DDBJ databases">
        <authorList>
            <consortium name="DOE Joint Genome Institute"/>
            <person name="Kuo A."/>
            <person name="Kohler A."/>
            <person name="Nagy L.G."/>
            <person name="Floudas D."/>
            <person name="Copeland A."/>
            <person name="Barry K.W."/>
            <person name="Cichocki N."/>
            <person name="Veneault-Fourrey C."/>
            <person name="LaButti K."/>
            <person name="Lindquist E.A."/>
            <person name="Lipzen A."/>
            <person name="Lundell T."/>
            <person name="Morin E."/>
            <person name="Murat C."/>
            <person name="Sun H."/>
            <person name="Tunlid A."/>
            <person name="Henrissat B."/>
            <person name="Grigoriev I.V."/>
            <person name="Hibbett D.S."/>
            <person name="Martin F."/>
            <person name="Nordberg H.P."/>
            <person name="Cantor M.N."/>
            <person name="Hua S.X."/>
        </authorList>
    </citation>
    <scope>NUCLEOTIDE SEQUENCE [LARGE SCALE GENOMIC DNA]</scope>
    <source>
        <strain evidence="15 16">LaAM-08-1</strain>
    </source>
</reference>
<feature type="region of interest" description="Disordered" evidence="10">
    <location>
        <begin position="1066"/>
        <end position="1088"/>
    </location>
</feature>
<reference evidence="16" key="2">
    <citation type="submission" date="2015-01" db="EMBL/GenBank/DDBJ databases">
        <title>Evolutionary Origins and Diversification of the Mycorrhizal Mutualists.</title>
        <authorList>
            <consortium name="DOE Joint Genome Institute"/>
            <consortium name="Mycorrhizal Genomics Consortium"/>
            <person name="Kohler A."/>
            <person name="Kuo A."/>
            <person name="Nagy L.G."/>
            <person name="Floudas D."/>
            <person name="Copeland A."/>
            <person name="Barry K.W."/>
            <person name="Cichocki N."/>
            <person name="Veneault-Fourrey C."/>
            <person name="LaButti K."/>
            <person name="Lindquist E.A."/>
            <person name="Lipzen A."/>
            <person name="Lundell T."/>
            <person name="Morin E."/>
            <person name="Murat C."/>
            <person name="Riley R."/>
            <person name="Ohm R."/>
            <person name="Sun H."/>
            <person name="Tunlid A."/>
            <person name="Henrissat B."/>
            <person name="Grigoriev I.V."/>
            <person name="Hibbett D.S."/>
            <person name="Martin F."/>
        </authorList>
    </citation>
    <scope>NUCLEOTIDE SEQUENCE [LARGE SCALE GENOMIC DNA]</scope>
    <source>
        <strain evidence="16">LaAM-08-1</strain>
    </source>
</reference>
<dbReference type="Pfam" id="PF13445">
    <property type="entry name" value="zf-RING_UBOX"/>
    <property type="match status" value="1"/>
</dbReference>
<comment type="catalytic activity">
    <reaction evidence="1">
        <text>[E2 ubiquitin-conjugating enzyme]-S-ubiquitinyl-L-cysteine + [acceptor protein]-L-lysine = [E2 ubiquitin-conjugating enzyme]-L-cysteine + [acceptor protein]-N(6)-ubiquitinyl-L-lysine.</text>
        <dbReference type="EC" id="2.3.2.31"/>
    </reaction>
</comment>
<dbReference type="EMBL" id="KN838558">
    <property type="protein sequence ID" value="KIK05654.1"/>
    <property type="molecule type" value="Genomic_DNA"/>
</dbReference>
<dbReference type="PROSITE" id="PS00518">
    <property type="entry name" value="ZF_RING_1"/>
    <property type="match status" value="1"/>
</dbReference>
<dbReference type="SUPFAM" id="SSF90229">
    <property type="entry name" value="CCCH zinc finger"/>
    <property type="match status" value="1"/>
</dbReference>
<dbReference type="Gene3D" id="3.30.40.10">
    <property type="entry name" value="Zinc/RING finger domain, C3HC4 (zinc finger)"/>
    <property type="match status" value="1"/>
</dbReference>
<dbReference type="InterPro" id="IPR002867">
    <property type="entry name" value="IBR_dom"/>
</dbReference>
<dbReference type="OrthoDB" id="1431934at2759"/>
<dbReference type="InterPro" id="IPR027370">
    <property type="entry name" value="Znf-RING_euk"/>
</dbReference>
<feature type="zinc finger region" description="C3H1-type" evidence="9">
    <location>
        <begin position="9"/>
        <end position="36"/>
    </location>
</feature>
<evidence type="ECO:0000256" key="10">
    <source>
        <dbReference type="SAM" id="MobiDB-lite"/>
    </source>
</evidence>
<keyword evidence="6 9" id="KW-0863">Zinc-finger</keyword>
<keyword evidence="8 9" id="KW-0862">Zinc</keyword>
<keyword evidence="4 9" id="KW-0479">Metal-binding</keyword>
<evidence type="ECO:0000256" key="9">
    <source>
        <dbReference type="PROSITE-ProRule" id="PRU00723"/>
    </source>
</evidence>
<keyword evidence="3" id="KW-0808">Transferase</keyword>
<dbReference type="CDD" id="cd22265">
    <property type="entry name" value="UDM1_RNF168"/>
    <property type="match status" value="1"/>
</dbReference>
<dbReference type="Gene3D" id="1.20.120.1750">
    <property type="match status" value="1"/>
</dbReference>
<dbReference type="PROSITE" id="PS50089">
    <property type="entry name" value="ZF_RING_2"/>
    <property type="match status" value="1"/>
</dbReference>
<feature type="transmembrane region" description="Helical" evidence="11">
    <location>
        <begin position="1093"/>
        <end position="1113"/>
    </location>
</feature>
<sequence length="1115" mass="126893">MPDEFTRSTSSRQLCRRFLRGSCPDGERCRFLHANPDPTETPPSHPSGTGRRGRNRRLRNLPSSETQAASLSEPLPALQPDTHQSSRGIEGANEVEQRIQPKVQNIAITHTAVGAQQLMKEEEPREPPRGGAGRRRPQEEARRADRNRMAAEVARIQAEECAKEEASRKEREELERAVLEERNAQAAREQEERARVREQKAREEAARKARAEREEAMRRAHAAREEIKRRAKEEREEAERKARKARLEERRAEEAQVTVQQMVLGSALVTCGAGVDIRSIITGFDLLRVIVKDLPRNTNFNEVATAFTLSGLNPENVILQETRPSGGLADAIFYMKADQFESIAFGSDRTIDFQGRRLGFEVGPISSEDSMTLSSHNTNTLTVYWRVPSTSMIATYPTLEVAKAKAKELDAKMLRGQRVKAFMNTPPPTSHSWREFNPASVKLMNLPLNVPLTEAEVFSGTSLLRVLSSPTYVPEEFIEFLRKHLETLPGVNRGTFVCLPSRAPNPTSRVEIQFHSWEEARFASDTLNNHRLRDDFPYVHTLLPRAHQYFANISHEQYRSQKNRWDSLVQEKENGMARVLVNDRSGGRVVITVEGNDRKAVGALKVRVETLLAGERLDPNYWDRFFPSGTGFECLQDIYAESGAYVRIDKQFPALRVYGAAEAVVRAKESIMCSVIGARSTLIDRVIPLKQRSVQYFVRRGLASLKEIIGEDKVSLDLTSTPRKLTIKVGEDAHHHLQRAMDESLEDFSLDEGHRDICPICCDTTSHPETLGCGHSYCTSCLWHYLESASNTKKFPLVCMGNNATCKTLLPIPLIKRFLTVQRFNQLVEVAFLSYLDQHPRELKCCTTPDCNQIYRRDLTKPSLQCPACFSTICSSCQEESHEGMTCLQSKRYGLTAGQGWFTEDWASAHGIKKCPGCGIWIEKTEEGCNHLTCRCGDHVCWKCMGIFTAETIYAHMRNAHGEIYDEPPRVLEERKNAQLLAAQQAEREQQERERQRQAAVLQQREIQRLRALEQAQAQEAAKRQRLYAEAQRRGEEARRQEEVRRREERQREEWMREARAARDRELRRQQLERQQREQEEARRRASEEGGGWGIAIAGVLAAVGVFATRSLFGR</sequence>
<dbReference type="GO" id="GO:0008270">
    <property type="term" value="F:zinc ion binding"/>
    <property type="evidence" value="ECO:0007669"/>
    <property type="project" value="UniProtKB-KW"/>
</dbReference>
<organism evidence="15 16">
    <name type="scientific">Laccaria amethystina LaAM-08-1</name>
    <dbReference type="NCBI Taxonomy" id="1095629"/>
    <lineage>
        <taxon>Eukaryota</taxon>
        <taxon>Fungi</taxon>
        <taxon>Dikarya</taxon>
        <taxon>Basidiomycota</taxon>
        <taxon>Agaricomycotina</taxon>
        <taxon>Agaricomycetes</taxon>
        <taxon>Agaricomycetidae</taxon>
        <taxon>Agaricales</taxon>
        <taxon>Agaricineae</taxon>
        <taxon>Hydnangiaceae</taxon>
        <taxon>Laccaria</taxon>
    </lineage>
</organism>
<dbReference type="InterPro" id="IPR001841">
    <property type="entry name" value="Znf_RING"/>
</dbReference>
<name>A0A0C9XVN1_9AGAR</name>
<evidence type="ECO:0000259" key="14">
    <source>
        <dbReference type="PROSITE" id="PS51873"/>
    </source>
</evidence>
<dbReference type="AlphaFoldDB" id="A0A0C9XVN1"/>
<dbReference type="PROSITE" id="PS51873">
    <property type="entry name" value="TRIAD"/>
    <property type="match status" value="1"/>
</dbReference>
<feature type="domain" description="C3H1-type" evidence="13">
    <location>
        <begin position="9"/>
        <end position="36"/>
    </location>
</feature>
<dbReference type="InterPro" id="IPR017907">
    <property type="entry name" value="Znf_RING_CS"/>
</dbReference>
<dbReference type="InterPro" id="IPR013083">
    <property type="entry name" value="Znf_RING/FYVE/PHD"/>
</dbReference>
<evidence type="ECO:0000259" key="13">
    <source>
        <dbReference type="PROSITE" id="PS50103"/>
    </source>
</evidence>
<dbReference type="EC" id="2.3.2.31" evidence="2"/>
<dbReference type="STRING" id="1095629.A0A0C9XVN1"/>
<feature type="domain" description="RING-type" evidence="12">
    <location>
        <begin position="758"/>
        <end position="797"/>
    </location>
</feature>
<keyword evidence="11" id="KW-1133">Transmembrane helix</keyword>
<dbReference type="Pfam" id="PF00642">
    <property type="entry name" value="zf-CCCH"/>
    <property type="match status" value="1"/>
</dbReference>
<dbReference type="SMART" id="SM00356">
    <property type="entry name" value="ZnF_C3H1"/>
    <property type="match status" value="1"/>
</dbReference>
<proteinExistence type="predicted"/>
<keyword evidence="5" id="KW-0677">Repeat</keyword>
<dbReference type="Pfam" id="PF26200">
    <property type="entry name" value="Rcat_RNF216"/>
    <property type="match status" value="1"/>
</dbReference>
<feature type="region of interest" description="Disordered" evidence="10">
    <location>
        <begin position="182"/>
        <end position="237"/>
    </location>
</feature>
<dbReference type="HOGENOM" id="CLU_004235_0_0_1"/>
<evidence type="ECO:0000256" key="5">
    <source>
        <dbReference type="ARBA" id="ARBA00022737"/>
    </source>
</evidence>
<dbReference type="GO" id="GO:0061630">
    <property type="term" value="F:ubiquitin protein ligase activity"/>
    <property type="evidence" value="ECO:0007669"/>
    <property type="project" value="UniProtKB-EC"/>
</dbReference>
<accession>A0A0C9XVN1</accession>
<evidence type="ECO:0000256" key="7">
    <source>
        <dbReference type="ARBA" id="ARBA00022786"/>
    </source>
</evidence>
<dbReference type="SUPFAM" id="SSF57850">
    <property type="entry name" value="RING/U-box"/>
    <property type="match status" value="3"/>
</dbReference>
<dbReference type="PANTHER" id="PTHR11685">
    <property type="entry name" value="RBR FAMILY RING FINGER AND IBR DOMAIN-CONTAINING"/>
    <property type="match status" value="1"/>
</dbReference>
<evidence type="ECO:0000256" key="2">
    <source>
        <dbReference type="ARBA" id="ARBA00012251"/>
    </source>
</evidence>
<gene>
    <name evidence="15" type="ORF">K443DRAFT_334806</name>
</gene>
<evidence type="ECO:0000256" key="4">
    <source>
        <dbReference type="ARBA" id="ARBA00022723"/>
    </source>
</evidence>
<dbReference type="CDD" id="cd20335">
    <property type="entry name" value="BRcat_RBR"/>
    <property type="match status" value="1"/>
</dbReference>
<dbReference type="Proteomes" id="UP000054477">
    <property type="component" value="Unassembled WGS sequence"/>
</dbReference>
<evidence type="ECO:0000256" key="3">
    <source>
        <dbReference type="ARBA" id="ARBA00022679"/>
    </source>
</evidence>
<evidence type="ECO:0000313" key="15">
    <source>
        <dbReference type="EMBL" id="KIK05654.1"/>
    </source>
</evidence>
<keyword evidence="7" id="KW-0833">Ubl conjugation pathway</keyword>
<dbReference type="SMART" id="SM00647">
    <property type="entry name" value="IBR"/>
    <property type="match status" value="2"/>
</dbReference>
<feature type="compositionally biased region" description="Basic and acidic residues" evidence="10">
    <location>
        <begin position="136"/>
        <end position="149"/>
    </location>
</feature>
<dbReference type="InterPro" id="IPR031127">
    <property type="entry name" value="E3_UB_ligase_RBR"/>
</dbReference>